<accession>A0A0F9I7H7</accession>
<comment type="caution">
    <text evidence="1">The sequence shown here is derived from an EMBL/GenBank/DDBJ whole genome shotgun (WGS) entry which is preliminary data.</text>
</comment>
<dbReference type="AlphaFoldDB" id="A0A0F9I7H7"/>
<gene>
    <name evidence="1" type="ORF">LCGC14_1975770</name>
</gene>
<protein>
    <submittedName>
        <fullName evidence="1">Uncharacterized protein</fullName>
    </submittedName>
</protein>
<name>A0A0F9I7H7_9ZZZZ</name>
<dbReference type="EMBL" id="LAZR01022008">
    <property type="protein sequence ID" value="KKL83337.1"/>
    <property type="molecule type" value="Genomic_DNA"/>
</dbReference>
<organism evidence="1">
    <name type="scientific">marine sediment metagenome</name>
    <dbReference type="NCBI Taxonomy" id="412755"/>
    <lineage>
        <taxon>unclassified sequences</taxon>
        <taxon>metagenomes</taxon>
        <taxon>ecological metagenomes</taxon>
    </lineage>
</organism>
<sequence length="116" mass="13262">MEKYASCVADKSILLWEGQIRAVTLGMSAGIHITHKCLEEKYPDIVGTAIHYIENDKMINRWSFRILKKEYLKHSDFFFKDVECSDFGPPVEKVSVGDLRGGKDGISFEKCLKRFG</sequence>
<reference evidence="1" key="1">
    <citation type="journal article" date="2015" name="Nature">
        <title>Complex archaea that bridge the gap between prokaryotes and eukaryotes.</title>
        <authorList>
            <person name="Spang A."/>
            <person name="Saw J.H."/>
            <person name="Jorgensen S.L."/>
            <person name="Zaremba-Niedzwiedzka K."/>
            <person name="Martijn J."/>
            <person name="Lind A.E."/>
            <person name="van Eijk R."/>
            <person name="Schleper C."/>
            <person name="Guy L."/>
            <person name="Ettema T.J."/>
        </authorList>
    </citation>
    <scope>NUCLEOTIDE SEQUENCE</scope>
</reference>
<evidence type="ECO:0000313" key="1">
    <source>
        <dbReference type="EMBL" id="KKL83337.1"/>
    </source>
</evidence>
<proteinExistence type="predicted"/>